<dbReference type="InterPro" id="IPR018257">
    <property type="entry name" value="Ribosomal_bL19_CS"/>
</dbReference>
<dbReference type="PANTHER" id="PTHR46417">
    <property type="entry name" value="TRNA (GUANINE-N(1)-)-METHYLTRANSFERASE"/>
    <property type="match status" value="1"/>
</dbReference>
<keyword evidence="2" id="KW-0689">Ribosomal protein</keyword>
<evidence type="ECO:0000259" key="6">
    <source>
        <dbReference type="Pfam" id="PF01746"/>
    </source>
</evidence>
<dbReference type="GO" id="GO:0006412">
    <property type="term" value="P:translation"/>
    <property type="evidence" value="ECO:0007669"/>
    <property type="project" value="InterPro"/>
</dbReference>
<dbReference type="Pfam" id="PF01746">
    <property type="entry name" value="tRNA_m1G_MT"/>
    <property type="match status" value="1"/>
</dbReference>
<dbReference type="InterPro" id="IPR002649">
    <property type="entry name" value="tRNA_m1G_MeTrfase_TrmD"/>
</dbReference>
<dbReference type="Gene3D" id="2.30.30.790">
    <property type="match status" value="1"/>
</dbReference>
<dbReference type="GO" id="GO:0005840">
    <property type="term" value="C:ribosome"/>
    <property type="evidence" value="ECO:0007669"/>
    <property type="project" value="UniProtKB-KW"/>
</dbReference>
<organism evidence="7 8">
    <name type="scientific">Pseudolycoriella hygida</name>
    <dbReference type="NCBI Taxonomy" id="35572"/>
    <lineage>
        <taxon>Eukaryota</taxon>
        <taxon>Metazoa</taxon>
        <taxon>Ecdysozoa</taxon>
        <taxon>Arthropoda</taxon>
        <taxon>Hexapoda</taxon>
        <taxon>Insecta</taxon>
        <taxon>Pterygota</taxon>
        <taxon>Neoptera</taxon>
        <taxon>Endopterygota</taxon>
        <taxon>Diptera</taxon>
        <taxon>Nematocera</taxon>
        <taxon>Sciaroidea</taxon>
        <taxon>Sciaridae</taxon>
        <taxon>Pseudolycoriella</taxon>
    </lineage>
</organism>
<reference evidence="7" key="1">
    <citation type="submission" date="2022-07" db="EMBL/GenBank/DDBJ databases">
        <authorList>
            <person name="Trinca V."/>
            <person name="Uliana J.V.C."/>
            <person name="Torres T.T."/>
            <person name="Ward R.J."/>
            <person name="Monesi N."/>
        </authorList>
    </citation>
    <scope>NUCLEOTIDE SEQUENCE</scope>
    <source>
        <strain evidence="7">HSMRA1968</strain>
        <tissue evidence="7">Whole embryos</tissue>
    </source>
</reference>
<dbReference type="InterPro" id="IPR008991">
    <property type="entry name" value="Translation_prot_SH3-like_sf"/>
</dbReference>
<dbReference type="GO" id="GO:1990904">
    <property type="term" value="C:ribonucleoprotein complex"/>
    <property type="evidence" value="ECO:0007669"/>
    <property type="project" value="UniProtKB-KW"/>
</dbReference>
<dbReference type="AlphaFoldDB" id="A0A9Q0N7J4"/>
<dbReference type="GO" id="GO:0005829">
    <property type="term" value="C:cytosol"/>
    <property type="evidence" value="ECO:0007669"/>
    <property type="project" value="TreeGrafter"/>
</dbReference>
<dbReference type="PROSITE" id="PS01015">
    <property type="entry name" value="RIBOSOMAL_L19"/>
    <property type="match status" value="1"/>
</dbReference>
<dbReference type="NCBIfam" id="TIGR01024">
    <property type="entry name" value="rplS_bact"/>
    <property type="match status" value="1"/>
</dbReference>
<comment type="caution">
    <text evidence="7">The sequence shown here is derived from an EMBL/GenBank/DDBJ whole genome shotgun (WGS) entry which is preliminary data.</text>
</comment>
<evidence type="ECO:0000256" key="2">
    <source>
        <dbReference type="ARBA" id="ARBA00022980"/>
    </source>
</evidence>
<dbReference type="Proteomes" id="UP001151699">
    <property type="component" value="Chromosome A"/>
</dbReference>
<dbReference type="InterPro" id="IPR029028">
    <property type="entry name" value="Alpha/beta_knot_MTases"/>
</dbReference>
<dbReference type="PANTHER" id="PTHR46417:SF1">
    <property type="entry name" value="TRNA (GUANINE-N(1)-)-METHYLTRANSFERASE"/>
    <property type="match status" value="1"/>
</dbReference>
<evidence type="ECO:0000256" key="5">
    <source>
        <dbReference type="ARBA" id="ARBA00035359"/>
    </source>
</evidence>
<dbReference type="SUPFAM" id="SSF50104">
    <property type="entry name" value="Translation proteins SH3-like domain"/>
    <property type="match status" value="1"/>
</dbReference>
<comment type="similarity">
    <text evidence="1">Belongs to the bacterial ribosomal protein bL19 family.</text>
</comment>
<name>A0A9Q0N7J4_9DIPT</name>
<dbReference type="Gene3D" id="3.40.1280.10">
    <property type="match status" value="1"/>
</dbReference>
<dbReference type="NCBIfam" id="NF000648">
    <property type="entry name" value="PRK00026.1"/>
    <property type="match status" value="1"/>
</dbReference>
<dbReference type="SUPFAM" id="SSF75217">
    <property type="entry name" value="alpha/beta knot"/>
    <property type="match status" value="1"/>
</dbReference>
<dbReference type="PRINTS" id="PR00061">
    <property type="entry name" value="RIBOSOMALL19"/>
</dbReference>
<proteinExistence type="inferred from homology"/>
<evidence type="ECO:0000313" key="7">
    <source>
        <dbReference type="EMBL" id="KAJ6645120.1"/>
    </source>
</evidence>
<dbReference type="InterPro" id="IPR016009">
    <property type="entry name" value="tRNA_MeTrfase_TRMD/TRM10"/>
</dbReference>
<sequence>MPSLHASILTIFPEMFPGSLQYSLAGQALKKGIWSYNVVNIKDFGLTKHKNVDDEAYGGGSGLIMRPDVLGSCLDNVLSSNPNAPIYYPSPRGKLFNQNIAHEIIQEKQIIILCGRFEGIDERIIEEYNVREISIGDYILSGGEVAALAILDCLIRLLPNVLANQDTLQSESFERNGEFAGLLECPLYTRPEFKAMNIIEQFEQQQIVKLTENKKIPDFKVGDTVKVTVKIIDRTVEKDGKEKLLERLQAYEGVVIARRNSGVASSCVVRKVSHGEGVERRFMIFSPIVHSIEVVKYGVVRRAKLYYLRNLSGKAARIKEKLQVNTKKVNKKNAVA</sequence>
<dbReference type="HAMAP" id="MF_00402">
    <property type="entry name" value="Ribosomal_bL19"/>
    <property type="match status" value="1"/>
</dbReference>
<dbReference type="InterPro" id="IPR038657">
    <property type="entry name" value="Ribosomal_bL19_sf"/>
</dbReference>
<dbReference type="OrthoDB" id="6777870at2759"/>
<dbReference type="GO" id="GO:0002939">
    <property type="term" value="P:tRNA N1-guanine methylation"/>
    <property type="evidence" value="ECO:0007669"/>
    <property type="project" value="TreeGrafter"/>
</dbReference>
<keyword evidence="8" id="KW-1185">Reference proteome</keyword>
<dbReference type="HAMAP" id="MF_00605">
    <property type="entry name" value="TrmD"/>
    <property type="match status" value="1"/>
</dbReference>
<feature type="domain" description="tRNA methyltransferase TRMD/TRM10-type" evidence="6">
    <location>
        <begin position="6"/>
        <end position="201"/>
    </location>
</feature>
<keyword evidence="3" id="KW-0687">Ribonucleoprotein</keyword>
<dbReference type="InterPro" id="IPR001857">
    <property type="entry name" value="Ribosomal_bL19"/>
</dbReference>
<protein>
    <recommendedName>
        <fullName evidence="4">Large ribosomal subunit protein bL19m</fullName>
    </recommendedName>
    <alternativeName>
        <fullName evidence="5">39S ribosomal protein L19, mitochondrial</fullName>
    </alternativeName>
</protein>
<dbReference type="GO" id="GO:0052906">
    <property type="term" value="F:tRNA (guanine(37)-N1)-methyltransferase activity"/>
    <property type="evidence" value="ECO:0007669"/>
    <property type="project" value="InterPro"/>
</dbReference>
<evidence type="ECO:0000256" key="3">
    <source>
        <dbReference type="ARBA" id="ARBA00023274"/>
    </source>
</evidence>
<dbReference type="InterPro" id="IPR029026">
    <property type="entry name" value="tRNA_m1G_MTases_N"/>
</dbReference>
<evidence type="ECO:0000313" key="8">
    <source>
        <dbReference type="Proteomes" id="UP001151699"/>
    </source>
</evidence>
<evidence type="ECO:0000256" key="1">
    <source>
        <dbReference type="ARBA" id="ARBA00005781"/>
    </source>
</evidence>
<dbReference type="EMBL" id="WJQU01000001">
    <property type="protein sequence ID" value="KAJ6645120.1"/>
    <property type="molecule type" value="Genomic_DNA"/>
</dbReference>
<gene>
    <name evidence="7" type="primary">trmD</name>
    <name evidence="7" type="ORF">Bhyg_00322</name>
</gene>
<evidence type="ECO:0000256" key="4">
    <source>
        <dbReference type="ARBA" id="ARBA00035288"/>
    </source>
</evidence>
<dbReference type="GO" id="GO:0003735">
    <property type="term" value="F:structural constituent of ribosome"/>
    <property type="evidence" value="ECO:0007669"/>
    <property type="project" value="InterPro"/>
</dbReference>
<accession>A0A9Q0N7J4</accession>